<dbReference type="PROSITE" id="PS00136">
    <property type="entry name" value="SUBTILASE_ASP"/>
    <property type="match status" value="1"/>
</dbReference>
<feature type="active site" description="Charge relay system" evidence="13 14">
    <location>
        <position position="172"/>
    </location>
</feature>
<evidence type="ECO:0000256" key="13">
    <source>
        <dbReference type="PIRSR" id="PIRSR615500-1"/>
    </source>
</evidence>
<evidence type="ECO:0000256" key="14">
    <source>
        <dbReference type="PROSITE-ProRule" id="PRU01240"/>
    </source>
</evidence>
<dbReference type="FunFam" id="3.40.50.200:FF:000005">
    <property type="entry name" value="Proprotein convertase subtilisin/kexin type 7"/>
    <property type="match status" value="1"/>
</dbReference>
<feature type="transmembrane region" description="Helical" evidence="16">
    <location>
        <begin position="664"/>
        <end position="685"/>
    </location>
</feature>
<dbReference type="PROSITE" id="PS51829">
    <property type="entry name" value="P_HOMO_B"/>
    <property type="match status" value="1"/>
</dbReference>
<evidence type="ECO:0000256" key="10">
    <source>
        <dbReference type="ARBA" id="ARBA00023136"/>
    </source>
</evidence>
<evidence type="ECO:0000256" key="1">
    <source>
        <dbReference type="ARBA" id="ARBA00004370"/>
    </source>
</evidence>
<dbReference type="FunFam" id="2.60.120.260:FF:000026">
    <property type="entry name" value="proprotein convertase subtilisin/kexin type 7"/>
    <property type="match status" value="1"/>
</dbReference>
<evidence type="ECO:0000256" key="8">
    <source>
        <dbReference type="ARBA" id="ARBA00022837"/>
    </source>
</evidence>
<dbReference type="Gene3D" id="3.30.70.850">
    <property type="entry name" value="Peptidase S8, pro-domain"/>
    <property type="match status" value="1"/>
</dbReference>
<dbReference type="AlphaFoldDB" id="A0A1Y2CBN1"/>
<gene>
    <name evidence="19" type="ORF">LY90DRAFT_661746</name>
</gene>
<dbReference type="InterPro" id="IPR032815">
    <property type="entry name" value="S8_pro-domain"/>
</dbReference>
<dbReference type="InterPro" id="IPR023827">
    <property type="entry name" value="Peptidase_S8_Asp-AS"/>
</dbReference>
<dbReference type="PANTHER" id="PTHR42884:SF14">
    <property type="entry name" value="NEUROENDOCRINE CONVERTASE 1"/>
    <property type="match status" value="1"/>
</dbReference>
<dbReference type="OrthoDB" id="300641at2759"/>
<dbReference type="SUPFAM" id="SSF54897">
    <property type="entry name" value="Protease propeptides/inhibitors"/>
    <property type="match status" value="1"/>
</dbReference>
<organism evidence="19 20">
    <name type="scientific">Neocallimastix californiae</name>
    <dbReference type="NCBI Taxonomy" id="1754190"/>
    <lineage>
        <taxon>Eukaryota</taxon>
        <taxon>Fungi</taxon>
        <taxon>Fungi incertae sedis</taxon>
        <taxon>Chytridiomycota</taxon>
        <taxon>Chytridiomycota incertae sedis</taxon>
        <taxon>Neocallimastigomycetes</taxon>
        <taxon>Neocallimastigales</taxon>
        <taxon>Neocallimastigaceae</taxon>
        <taxon>Neocallimastix</taxon>
    </lineage>
</organism>
<keyword evidence="12" id="KW-0325">Glycoprotein</keyword>
<evidence type="ECO:0000313" key="19">
    <source>
        <dbReference type="EMBL" id="ORY44254.1"/>
    </source>
</evidence>
<evidence type="ECO:0000256" key="17">
    <source>
        <dbReference type="SAM" id="SignalP"/>
    </source>
</evidence>
<name>A0A1Y2CBN1_9FUNG</name>
<keyword evidence="20" id="KW-1185">Reference proteome</keyword>
<dbReference type="EMBL" id="MCOG01000114">
    <property type="protein sequence ID" value="ORY44254.1"/>
    <property type="molecule type" value="Genomic_DNA"/>
</dbReference>
<evidence type="ECO:0000256" key="7">
    <source>
        <dbReference type="ARBA" id="ARBA00022825"/>
    </source>
</evidence>
<dbReference type="STRING" id="1754190.A0A1Y2CBN1"/>
<keyword evidence="7 14" id="KW-0720">Serine protease</keyword>
<dbReference type="InterPro" id="IPR008979">
    <property type="entry name" value="Galactose-bd-like_sf"/>
</dbReference>
<feature type="active site" description="Charge relay system" evidence="13 14">
    <location>
        <position position="387"/>
    </location>
</feature>
<comment type="subcellular location">
    <subcellularLocation>
        <location evidence="1">Membrane</location>
    </subcellularLocation>
</comment>
<dbReference type="GO" id="GO:0004252">
    <property type="term" value="F:serine-type endopeptidase activity"/>
    <property type="evidence" value="ECO:0007669"/>
    <property type="project" value="UniProtKB-UniRule"/>
</dbReference>
<feature type="compositionally biased region" description="Basic and acidic residues" evidence="15">
    <location>
        <begin position="605"/>
        <end position="622"/>
    </location>
</feature>
<dbReference type="SUPFAM" id="SSF49785">
    <property type="entry name" value="Galactose-binding domain-like"/>
    <property type="match status" value="1"/>
</dbReference>
<comment type="similarity">
    <text evidence="2">Belongs to the peptidase S8 family. Furin subfamily.</text>
</comment>
<feature type="compositionally biased region" description="Polar residues" evidence="15">
    <location>
        <begin position="623"/>
        <end position="633"/>
    </location>
</feature>
<dbReference type="PROSITE" id="PS00137">
    <property type="entry name" value="SUBTILASE_HIS"/>
    <property type="match status" value="1"/>
</dbReference>
<evidence type="ECO:0000256" key="5">
    <source>
        <dbReference type="ARBA" id="ARBA00022729"/>
    </source>
</evidence>
<keyword evidence="10 16" id="KW-0472">Membrane</keyword>
<dbReference type="InterPro" id="IPR015500">
    <property type="entry name" value="Peptidase_S8_subtilisin-rel"/>
</dbReference>
<evidence type="ECO:0000256" key="12">
    <source>
        <dbReference type="ARBA" id="ARBA00023180"/>
    </source>
</evidence>
<protein>
    <recommendedName>
        <fullName evidence="18">P/Homo B domain-containing protein</fullName>
    </recommendedName>
</protein>
<feature type="domain" description="P/Homo B" evidence="18">
    <location>
        <begin position="463"/>
        <end position="595"/>
    </location>
</feature>
<feature type="region of interest" description="Disordered" evidence="15">
    <location>
        <begin position="598"/>
        <end position="654"/>
    </location>
</feature>
<keyword evidence="5 17" id="KW-0732">Signal</keyword>
<evidence type="ECO:0000256" key="3">
    <source>
        <dbReference type="ARBA" id="ARBA00022670"/>
    </source>
</evidence>
<comment type="caution">
    <text evidence="19">The sequence shown here is derived from an EMBL/GenBank/DDBJ whole genome shotgun (WGS) entry which is preliminary data.</text>
</comment>
<dbReference type="GO" id="GO:0016485">
    <property type="term" value="P:protein processing"/>
    <property type="evidence" value="ECO:0007669"/>
    <property type="project" value="TreeGrafter"/>
</dbReference>
<dbReference type="InterPro" id="IPR022398">
    <property type="entry name" value="Peptidase_S8_His-AS"/>
</dbReference>
<dbReference type="Pfam" id="PF01483">
    <property type="entry name" value="P_proprotein"/>
    <property type="match status" value="1"/>
</dbReference>
<keyword evidence="9 16" id="KW-1133">Transmembrane helix</keyword>
<dbReference type="Pfam" id="PF00082">
    <property type="entry name" value="Peptidase_S8"/>
    <property type="match status" value="1"/>
</dbReference>
<dbReference type="PROSITE" id="PS51892">
    <property type="entry name" value="SUBTILASE"/>
    <property type="match status" value="1"/>
</dbReference>
<keyword evidence="11" id="KW-0865">Zymogen</keyword>
<keyword evidence="8" id="KW-0106">Calcium</keyword>
<dbReference type="Gene3D" id="3.40.50.200">
    <property type="entry name" value="Peptidase S8/S53 domain"/>
    <property type="match status" value="1"/>
</dbReference>
<dbReference type="Proteomes" id="UP000193920">
    <property type="component" value="Unassembled WGS sequence"/>
</dbReference>
<feature type="signal peptide" evidence="17">
    <location>
        <begin position="1"/>
        <end position="20"/>
    </location>
</feature>
<keyword evidence="3 14" id="KW-0645">Protease</keyword>
<evidence type="ECO:0000256" key="4">
    <source>
        <dbReference type="ARBA" id="ARBA00022692"/>
    </source>
</evidence>
<keyword evidence="4 16" id="KW-0812">Transmembrane</keyword>
<dbReference type="InterPro" id="IPR002884">
    <property type="entry name" value="P_dom"/>
</dbReference>
<evidence type="ECO:0000256" key="6">
    <source>
        <dbReference type="ARBA" id="ARBA00022801"/>
    </source>
</evidence>
<evidence type="ECO:0000256" key="2">
    <source>
        <dbReference type="ARBA" id="ARBA00005325"/>
    </source>
</evidence>
<dbReference type="PANTHER" id="PTHR42884">
    <property type="entry name" value="PROPROTEIN CONVERTASE SUBTILISIN/KEXIN-RELATED"/>
    <property type="match status" value="1"/>
</dbReference>
<keyword evidence="6 14" id="KW-0378">Hydrolase</keyword>
<evidence type="ECO:0000256" key="15">
    <source>
        <dbReference type="SAM" id="MobiDB-lite"/>
    </source>
</evidence>
<dbReference type="PRINTS" id="PR00723">
    <property type="entry name" value="SUBTILISIN"/>
</dbReference>
<reference evidence="19 20" key="1">
    <citation type="submission" date="2016-08" db="EMBL/GenBank/DDBJ databases">
        <title>A Parts List for Fungal Cellulosomes Revealed by Comparative Genomics.</title>
        <authorList>
            <consortium name="DOE Joint Genome Institute"/>
            <person name="Haitjema C.H."/>
            <person name="Gilmore S.P."/>
            <person name="Henske J.K."/>
            <person name="Solomon K.V."/>
            <person name="De Groot R."/>
            <person name="Kuo A."/>
            <person name="Mondo S.J."/>
            <person name="Salamov A.A."/>
            <person name="Labutti K."/>
            <person name="Zhao Z."/>
            <person name="Chiniquy J."/>
            <person name="Barry K."/>
            <person name="Brewer H.M."/>
            <person name="Purvine S.O."/>
            <person name="Wright A.T."/>
            <person name="Boxma B."/>
            <person name="Van Alen T."/>
            <person name="Hackstein J.H."/>
            <person name="Baker S.E."/>
            <person name="Grigoriev I.V."/>
            <person name="O'Malley M.A."/>
        </authorList>
    </citation>
    <scope>NUCLEOTIDE SEQUENCE [LARGE SCALE GENOMIC DNA]</scope>
    <source>
        <strain evidence="19 20">G1</strain>
    </source>
</reference>
<evidence type="ECO:0000256" key="11">
    <source>
        <dbReference type="ARBA" id="ARBA00023145"/>
    </source>
</evidence>
<feature type="active site" description="Charge relay system" evidence="13 14">
    <location>
        <position position="210"/>
    </location>
</feature>
<dbReference type="SUPFAM" id="SSF52743">
    <property type="entry name" value="Subtilisin-like"/>
    <property type="match status" value="1"/>
</dbReference>
<sequence length="763" mass="86145">MEKKRILLLLNSLFTIGTYGFVPNFENNLYYSVEIDYLDKESKSSIDKRAEKLAKSLGFVSEGQIGELKGHYTFSKRKNKFKRLEDQLSEYNFIFKNETNVKWFNEQEKLQHLFKRDDEIPGLSTLNITDPEFHNQWHLYNRDHSEEGNDINVVPVWLQGITGKGINVCIIDDGLDYEHPDLVKNFFKEGSYDYNEHHRLPVPTLYDDTHGTRCAGQVAAAINDACGVGIAFDAGVSGVRILSGSLTEADEAASLNFKFQENHIYSCSWGPPDDGKTCEGPSTLVAKAFKNGVEKGRDKKGSIYVFATGNGGIYEDNCNFDGYTNSIYTISIGAIDSKNKHPPYSEPCSAQIAVTYSSGSSKQITTTDVSIGNLSNPLCTSRHGGTSAAAPIAAGIFALVLSARPELTWRDLQRLVIESAVPVTLDDPDWVDTVNNRKFNHKFGYGKLDTEILVKNAKTFKLLNGQTSYESEVQKVNKPIVGHEPVNSTIEITPDHVKKFKHLEHVNVRVNLEHQRRGDVKIDLISPHGLVSNIATLRKKDASEDGFVNWNFMSVKHWDEDPVGVWTIRAQNKLKSKSKGKLIDWTLILWGEEIDGESKEEDEDKTSKDKKTTEEKKSEVNEKPSTSNQNNDEVSSEKSEDNNDSLVNSPGDNKGINYERTHKAIVAAEFTIGIVSVAGIIFILWRYIRKRYYRDDHEFQMLSQQKQLIPDNEDDDNINMDNKETKIIFENHFLDDDDEISDHINGEDMIDLLEEDELSNLSE</sequence>
<evidence type="ECO:0000313" key="20">
    <source>
        <dbReference type="Proteomes" id="UP000193920"/>
    </source>
</evidence>
<dbReference type="Gene3D" id="2.60.120.260">
    <property type="entry name" value="Galactose-binding domain-like"/>
    <property type="match status" value="1"/>
</dbReference>
<dbReference type="InterPro" id="IPR034182">
    <property type="entry name" value="Kexin/furin"/>
</dbReference>
<dbReference type="InterPro" id="IPR023828">
    <property type="entry name" value="Peptidase_S8_Ser-AS"/>
</dbReference>
<feature type="chain" id="PRO_5012327491" description="P/Homo B domain-containing protein" evidence="17">
    <location>
        <begin position="21"/>
        <end position="763"/>
    </location>
</feature>
<dbReference type="PROSITE" id="PS00138">
    <property type="entry name" value="SUBTILASE_SER"/>
    <property type="match status" value="1"/>
</dbReference>
<evidence type="ECO:0000259" key="18">
    <source>
        <dbReference type="PROSITE" id="PS51829"/>
    </source>
</evidence>
<dbReference type="InterPro" id="IPR000209">
    <property type="entry name" value="Peptidase_S8/S53_dom"/>
</dbReference>
<dbReference type="Pfam" id="PF16470">
    <property type="entry name" value="S8_pro-domain"/>
    <property type="match status" value="1"/>
</dbReference>
<dbReference type="CDD" id="cd04059">
    <property type="entry name" value="Peptidases_S8_Protein_convertases_Kexins_Furin-like"/>
    <property type="match status" value="1"/>
</dbReference>
<dbReference type="GO" id="GO:0005802">
    <property type="term" value="C:trans-Golgi network"/>
    <property type="evidence" value="ECO:0007669"/>
    <property type="project" value="TreeGrafter"/>
</dbReference>
<dbReference type="GO" id="GO:0000139">
    <property type="term" value="C:Golgi membrane"/>
    <property type="evidence" value="ECO:0007669"/>
    <property type="project" value="TreeGrafter"/>
</dbReference>
<dbReference type="InterPro" id="IPR036852">
    <property type="entry name" value="Peptidase_S8/S53_dom_sf"/>
</dbReference>
<proteinExistence type="inferred from homology"/>
<accession>A0A1Y2CBN1</accession>
<evidence type="ECO:0000256" key="9">
    <source>
        <dbReference type="ARBA" id="ARBA00022989"/>
    </source>
</evidence>
<dbReference type="GO" id="GO:0007323">
    <property type="term" value="P:peptide pheromone maturation"/>
    <property type="evidence" value="ECO:0007669"/>
    <property type="project" value="UniProtKB-ARBA"/>
</dbReference>
<dbReference type="InterPro" id="IPR038466">
    <property type="entry name" value="S8_pro-domain_sf"/>
</dbReference>
<evidence type="ECO:0000256" key="16">
    <source>
        <dbReference type="SAM" id="Phobius"/>
    </source>
</evidence>